<feature type="non-terminal residue" evidence="1">
    <location>
        <position position="39"/>
    </location>
</feature>
<sequence length="39" mass="4577">MGVGWFLHDVTEPQVGSYAVNRRADRKFEWKFEILPLSP</sequence>
<accession>A0A8X6P1Y4</accession>
<dbReference type="Proteomes" id="UP000887013">
    <property type="component" value="Unassembled WGS sequence"/>
</dbReference>
<proteinExistence type="predicted"/>
<dbReference type="EMBL" id="BMAW01127514">
    <property type="protein sequence ID" value="GFU21413.1"/>
    <property type="molecule type" value="Genomic_DNA"/>
</dbReference>
<evidence type="ECO:0000313" key="1">
    <source>
        <dbReference type="EMBL" id="GFT43054.1"/>
    </source>
</evidence>
<comment type="caution">
    <text evidence="1">The sequence shown here is derived from an EMBL/GenBank/DDBJ whole genome shotgun (WGS) entry which is preliminary data.</text>
</comment>
<gene>
    <name evidence="1" type="ORF">NPIL_150921</name>
    <name evidence="2" type="ORF">NPIL_467081</name>
</gene>
<name>A0A8X6P1Y4_NEPPI</name>
<keyword evidence="3" id="KW-1185">Reference proteome</keyword>
<protein>
    <submittedName>
        <fullName evidence="1">Uncharacterized protein</fullName>
    </submittedName>
</protein>
<reference evidence="1" key="1">
    <citation type="submission" date="2020-08" db="EMBL/GenBank/DDBJ databases">
        <title>Multicomponent nature underlies the extraordinary mechanical properties of spider dragline silk.</title>
        <authorList>
            <person name="Kono N."/>
            <person name="Nakamura H."/>
            <person name="Mori M."/>
            <person name="Yoshida Y."/>
            <person name="Ohtoshi R."/>
            <person name="Malay A.D."/>
            <person name="Moran D.A.P."/>
            <person name="Tomita M."/>
            <person name="Numata K."/>
            <person name="Arakawa K."/>
        </authorList>
    </citation>
    <scope>NUCLEOTIDE SEQUENCE</scope>
</reference>
<organism evidence="1 3">
    <name type="scientific">Nephila pilipes</name>
    <name type="common">Giant wood spider</name>
    <name type="synonym">Nephila maculata</name>
    <dbReference type="NCBI Taxonomy" id="299642"/>
    <lineage>
        <taxon>Eukaryota</taxon>
        <taxon>Metazoa</taxon>
        <taxon>Ecdysozoa</taxon>
        <taxon>Arthropoda</taxon>
        <taxon>Chelicerata</taxon>
        <taxon>Arachnida</taxon>
        <taxon>Araneae</taxon>
        <taxon>Araneomorphae</taxon>
        <taxon>Entelegynae</taxon>
        <taxon>Araneoidea</taxon>
        <taxon>Nephilidae</taxon>
        <taxon>Nephila</taxon>
    </lineage>
</organism>
<dbReference type="EMBL" id="BMAW01064039">
    <property type="protein sequence ID" value="GFT43054.1"/>
    <property type="molecule type" value="Genomic_DNA"/>
</dbReference>
<evidence type="ECO:0000313" key="3">
    <source>
        <dbReference type="Proteomes" id="UP000887013"/>
    </source>
</evidence>
<evidence type="ECO:0000313" key="2">
    <source>
        <dbReference type="EMBL" id="GFU21413.1"/>
    </source>
</evidence>
<dbReference type="AlphaFoldDB" id="A0A8X6P1Y4"/>